<dbReference type="InterPro" id="IPR013785">
    <property type="entry name" value="Aldolase_TIM"/>
</dbReference>
<dbReference type="GO" id="GO:0050661">
    <property type="term" value="F:NADP binding"/>
    <property type="evidence" value="ECO:0007669"/>
    <property type="project" value="InterPro"/>
</dbReference>
<feature type="domain" description="NADH:flavin oxidoreductase/NADH oxidase N-terminal" evidence="6">
    <location>
        <begin position="8"/>
        <end position="349"/>
    </location>
</feature>
<evidence type="ECO:0000256" key="1">
    <source>
        <dbReference type="ARBA" id="ARBA00001917"/>
    </source>
</evidence>
<evidence type="ECO:0000313" key="7">
    <source>
        <dbReference type="EMBL" id="MBL0375063.1"/>
    </source>
</evidence>
<dbReference type="PANTHER" id="PTHR43303">
    <property type="entry name" value="NADPH DEHYDROGENASE C23G7.10C-RELATED"/>
    <property type="match status" value="1"/>
</dbReference>
<keyword evidence="8" id="KW-1185">Reference proteome</keyword>
<evidence type="ECO:0000259" key="6">
    <source>
        <dbReference type="Pfam" id="PF00724"/>
    </source>
</evidence>
<evidence type="ECO:0000256" key="4">
    <source>
        <dbReference type="ARBA" id="ARBA00022857"/>
    </source>
</evidence>
<dbReference type="InterPro" id="IPR044152">
    <property type="entry name" value="YqjM-like"/>
</dbReference>
<evidence type="ECO:0000313" key="8">
    <source>
        <dbReference type="Proteomes" id="UP000633219"/>
    </source>
</evidence>
<keyword evidence="3" id="KW-0288">FMN</keyword>
<name>A0A936YSP0_9HYPH</name>
<dbReference type="Gene3D" id="3.20.20.70">
    <property type="entry name" value="Aldolase class I"/>
    <property type="match status" value="1"/>
</dbReference>
<dbReference type="InterPro" id="IPR001155">
    <property type="entry name" value="OxRdtase_FMN_N"/>
</dbReference>
<sequence length="381" mass="41533">MLQPTTTLFTPYTARSLTLKNRLVVAPMCQYSARGGVANDWHFAHLSRFAIGGFGLVIVEATAVSPEGRITYGDLGLWTDEQVQPLARIVDFLHSQGAAAGIQLAHAGRKASTPVPFRPTVEDAEKDEVGYEDWQPIAPSAIIHSERLIGFKEPRAMTLEDIQAFKANFVAAVGRAEEAGFDIVEIHAAHGYLLNQFLSPLANKRTDEYGGSRDNRMRLLLELTESVRAAWPANRPLFVRISATDNHPDGWTIDDSVVLAEKLKALGVDLVDCSSGGFDGAAFKPSALYQVPLAAELREKAGVPTMAVGLIADPEEAEAIVEHGEADLVALARPALDDPQWPLHAKHALFPQDDSYAAWPSQAGYAIRNMDRSLKQRAFSE</sequence>
<dbReference type="GO" id="GO:0003959">
    <property type="term" value="F:NADPH dehydrogenase activity"/>
    <property type="evidence" value="ECO:0007669"/>
    <property type="project" value="InterPro"/>
</dbReference>
<keyword evidence="4" id="KW-0521">NADP</keyword>
<keyword evidence="5" id="KW-0560">Oxidoreductase</keyword>
<keyword evidence="2" id="KW-0285">Flavoprotein</keyword>
<dbReference type="EMBL" id="JAEQNC010000018">
    <property type="protein sequence ID" value="MBL0375063.1"/>
    <property type="molecule type" value="Genomic_DNA"/>
</dbReference>
<gene>
    <name evidence="7" type="ORF">JJB09_23910</name>
</gene>
<dbReference type="GO" id="GO:0010181">
    <property type="term" value="F:FMN binding"/>
    <property type="evidence" value="ECO:0007669"/>
    <property type="project" value="InterPro"/>
</dbReference>
<reference evidence="7" key="1">
    <citation type="submission" date="2021-01" db="EMBL/GenBank/DDBJ databases">
        <title>Rhizobium sp. strain KVB221 16S ribosomal RNA gene Genome sequencing and assembly.</title>
        <authorList>
            <person name="Kang M."/>
        </authorList>
    </citation>
    <scope>NUCLEOTIDE SEQUENCE</scope>
    <source>
        <strain evidence="7">KVB221</strain>
    </source>
</reference>
<proteinExistence type="predicted"/>
<comment type="cofactor">
    <cofactor evidence="1">
        <name>FMN</name>
        <dbReference type="ChEBI" id="CHEBI:58210"/>
    </cofactor>
</comment>
<evidence type="ECO:0000256" key="2">
    <source>
        <dbReference type="ARBA" id="ARBA00022630"/>
    </source>
</evidence>
<evidence type="ECO:0000256" key="3">
    <source>
        <dbReference type="ARBA" id="ARBA00022643"/>
    </source>
</evidence>
<dbReference type="AlphaFoldDB" id="A0A936YSP0"/>
<dbReference type="PANTHER" id="PTHR43303:SF4">
    <property type="entry name" value="NADPH DEHYDROGENASE C23G7.10C-RELATED"/>
    <property type="match status" value="1"/>
</dbReference>
<protein>
    <submittedName>
        <fullName evidence="7">NADH:flavin oxidoreductase/NADH oxidase</fullName>
    </submittedName>
</protein>
<evidence type="ECO:0000256" key="5">
    <source>
        <dbReference type="ARBA" id="ARBA00023002"/>
    </source>
</evidence>
<dbReference type="Proteomes" id="UP000633219">
    <property type="component" value="Unassembled WGS sequence"/>
</dbReference>
<dbReference type="Pfam" id="PF00724">
    <property type="entry name" value="Oxidored_FMN"/>
    <property type="match status" value="1"/>
</dbReference>
<dbReference type="SUPFAM" id="SSF51395">
    <property type="entry name" value="FMN-linked oxidoreductases"/>
    <property type="match status" value="1"/>
</dbReference>
<dbReference type="CDD" id="cd02932">
    <property type="entry name" value="OYE_YqiM_FMN"/>
    <property type="match status" value="1"/>
</dbReference>
<accession>A0A936YSP0</accession>
<comment type="caution">
    <text evidence="7">The sequence shown here is derived from an EMBL/GenBank/DDBJ whole genome shotgun (WGS) entry which is preliminary data.</text>
</comment>
<organism evidence="7 8">
    <name type="scientific">Rhizobium setariae</name>
    <dbReference type="NCBI Taxonomy" id="2801340"/>
    <lineage>
        <taxon>Bacteria</taxon>
        <taxon>Pseudomonadati</taxon>
        <taxon>Pseudomonadota</taxon>
        <taxon>Alphaproteobacteria</taxon>
        <taxon>Hyphomicrobiales</taxon>
        <taxon>Rhizobiaceae</taxon>
        <taxon>Rhizobium/Agrobacterium group</taxon>
        <taxon>Rhizobium</taxon>
    </lineage>
</organism>